<dbReference type="eggNOG" id="COG1413">
    <property type="taxonomic scope" value="Bacteria"/>
</dbReference>
<dbReference type="STRING" id="1035195.HMPREF9997_00568"/>
<accession>L1MJN2</accession>
<dbReference type="AlphaFoldDB" id="L1MJN2"/>
<sequence>MNKADLQALNDVAWAEVTHAYGPAVDAPDMLRQLMEGGDDLEEATEFLFGALTHQGTLYSATLPVLRFCVRVLEQLSADATEQVVAWIQFVGSLTRTSPEAPYAAELRAEAVSVVEALLALDAKKGGEYYTRALGAWRCDAENGLSDRVRTRLQECPVDGGTLAALGTWGGNLSTYLTSDDLGVRAAAAFHDRSNAGTAALIEVLGDPDIEEVWLEIEPEGRLDDVADELLTRNLGAIPEADRVQLESLAVLYASTNFMPWEHFLQLIDARHGNGVLDADATRRFLRAVVDNDFLWQTPYAAAALEKAGLPGDREELRKMVGEASL</sequence>
<evidence type="ECO:0000313" key="2">
    <source>
        <dbReference type="Proteomes" id="UP000010445"/>
    </source>
</evidence>
<evidence type="ECO:0008006" key="3">
    <source>
        <dbReference type="Google" id="ProtNLM"/>
    </source>
</evidence>
<dbReference type="PATRIC" id="fig|1035195.3.peg.509"/>
<dbReference type="HOGENOM" id="CLU_843893_0_0_11"/>
<reference evidence="1 2" key="1">
    <citation type="submission" date="2012-05" db="EMBL/GenBank/DDBJ databases">
        <authorList>
            <person name="Weinstock G."/>
            <person name="Sodergren E."/>
            <person name="Lobos E.A."/>
            <person name="Fulton L."/>
            <person name="Fulton R."/>
            <person name="Courtney L."/>
            <person name="Fronick C."/>
            <person name="O'Laughlin M."/>
            <person name="Godfrey J."/>
            <person name="Wilson R.M."/>
            <person name="Miner T."/>
            <person name="Farmer C."/>
            <person name="Delehaunty K."/>
            <person name="Cordes M."/>
            <person name="Minx P."/>
            <person name="Tomlinson C."/>
            <person name="Chen J."/>
            <person name="Wollam A."/>
            <person name="Pepin K.H."/>
            <person name="Bhonagiri V."/>
            <person name="Zhang X."/>
            <person name="Suruliraj S."/>
            <person name="Warren W."/>
            <person name="Mitreva M."/>
            <person name="Mardis E.R."/>
            <person name="Wilson R.K."/>
        </authorList>
    </citation>
    <scope>NUCLEOTIDE SEQUENCE [LARGE SCALE GENOMIC DNA]</scope>
    <source>
        <strain evidence="1 2">F0235</strain>
    </source>
</reference>
<protein>
    <recommendedName>
        <fullName evidence="3">HEAT repeat domain-containing protein</fullName>
    </recommendedName>
</protein>
<dbReference type="EMBL" id="AMEM01000011">
    <property type="protein sequence ID" value="EKX91498.1"/>
    <property type="molecule type" value="Genomic_DNA"/>
</dbReference>
<gene>
    <name evidence="1" type="ORF">HMPREF9997_00568</name>
</gene>
<organism evidence="1 2">
    <name type="scientific">Corynebacterium durum F0235</name>
    <dbReference type="NCBI Taxonomy" id="1035195"/>
    <lineage>
        <taxon>Bacteria</taxon>
        <taxon>Bacillati</taxon>
        <taxon>Actinomycetota</taxon>
        <taxon>Actinomycetes</taxon>
        <taxon>Mycobacteriales</taxon>
        <taxon>Corynebacteriaceae</taxon>
        <taxon>Corynebacterium</taxon>
    </lineage>
</organism>
<dbReference type="Proteomes" id="UP000010445">
    <property type="component" value="Unassembled WGS sequence"/>
</dbReference>
<evidence type="ECO:0000313" key="1">
    <source>
        <dbReference type="EMBL" id="EKX91498.1"/>
    </source>
</evidence>
<dbReference type="RefSeq" id="WP_006062818.1">
    <property type="nucleotide sequence ID" value="NZ_KB290827.1"/>
</dbReference>
<keyword evidence="2" id="KW-1185">Reference proteome</keyword>
<comment type="caution">
    <text evidence="1">The sequence shown here is derived from an EMBL/GenBank/DDBJ whole genome shotgun (WGS) entry which is preliminary data.</text>
</comment>
<dbReference type="OrthoDB" id="292843at2"/>
<name>L1MJN2_9CORY</name>
<proteinExistence type="predicted"/>